<protein>
    <recommendedName>
        <fullName evidence="1">Reverse transcriptase Ty1/copia-type domain-containing protein</fullName>
    </recommendedName>
</protein>
<evidence type="ECO:0000313" key="2">
    <source>
        <dbReference type="EMBL" id="WJZ93758.1"/>
    </source>
</evidence>
<accession>A0ABY9CGT8</accession>
<feature type="domain" description="Reverse transcriptase Ty1/copia-type" evidence="1">
    <location>
        <begin position="11"/>
        <end position="135"/>
    </location>
</feature>
<dbReference type="InterPro" id="IPR013103">
    <property type="entry name" value="RVT_2"/>
</dbReference>
<dbReference type="Pfam" id="PF07727">
    <property type="entry name" value="RVT_2"/>
    <property type="match status" value="1"/>
</dbReference>
<dbReference type="InterPro" id="IPR043502">
    <property type="entry name" value="DNA/RNA_pol_sf"/>
</dbReference>
<dbReference type="EMBL" id="CP126655">
    <property type="protein sequence ID" value="WJZ93758.1"/>
    <property type="molecule type" value="Genomic_DNA"/>
</dbReference>
<dbReference type="Proteomes" id="UP001227230">
    <property type="component" value="Chromosome 8"/>
</dbReference>
<name>A0ABY9CGT8_VITVI</name>
<proteinExistence type="predicted"/>
<evidence type="ECO:0000259" key="1">
    <source>
        <dbReference type="Pfam" id="PF07727"/>
    </source>
</evidence>
<gene>
    <name evidence="2" type="ORF">VitviT2T_012674</name>
</gene>
<reference evidence="2 3" key="1">
    <citation type="journal article" date="2023" name="Hortic Res">
        <title>The complete reference genome for grapevine (Vitis vinifera L.) genetics and breeding.</title>
        <authorList>
            <person name="Shi X."/>
            <person name="Cao S."/>
            <person name="Wang X."/>
            <person name="Huang S."/>
            <person name="Wang Y."/>
            <person name="Liu Z."/>
            <person name="Liu W."/>
            <person name="Leng X."/>
            <person name="Peng Y."/>
            <person name="Wang N."/>
            <person name="Wang Y."/>
            <person name="Ma Z."/>
            <person name="Xu X."/>
            <person name="Zhang F."/>
            <person name="Xue H."/>
            <person name="Zhong H."/>
            <person name="Wang Y."/>
            <person name="Zhang K."/>
            <person name="Velt A."/>
            <person name="Avia K."/>
            <person name="Holtgrawe D."/>
            <person name="Grimplet J."/>
            <person name="Matus J.T."/>
            <person name="Ware D."/>
            <person name="Wu X."/>
            <person name="Wang H."/>
            <person name="Liu C."/>
            <person name="Fang Y."/>
            <person name="Rustenholz C."/>
            <person name="Cheng Z."/>
            <person name="Xiao H."/>
            <person name="Zhou Y."/>
        </authorList>
    </citation>
    <scope>NUCLEOTIDE SEQUENCE [LARGE SCALE GENOMIC DNA]</scope>
    <source>
        <strain evidence="3">cv. Pinot noir / PN40024</strain>
        <tissue evidence="2">Leaf</tissue>
    </source>
</reference>
<sequence>MNEEYKSMQDNKVWELVPLPVGTKPIGCKWIFKTKRDSNGNVERYKARLVAKGFTQKEGIDFKETFSPVSTKDSFRIIMALVAHYDLELHQMDVKTAFLNGDIDETIYMVQPENFVSEDSKNMVCKLTKFIYGLK</sequence>
<evidence type="ECO:0000313" key="3">
    <source>
        <dbReference type="Proteomes" id="UP001227230"/>
    </source>
</evidence>
<organism evidence="2 3">
    <name type="scientific">Vitis vinifera</name>
    <name type="common">Grape</name>
    <dbReference type="NCBI Taxonomy" id="29760"/>
    <lineage>
        <taxon>Eukaryota</taxon>
        <taxon>Viridiplantae</taxon>
        <taxon>Streptophyta</taxon>
        <taxon>Embryophyta</taxon>
        <taxon>Tracheophyta</taxon>
        <taxon>Spermatophyta</taxon>
        <taxon>Magnoliopsida</taxon>
        <taxon>eudicotyledons</taxon>
        <taxon>Gunneridae</taxon>
        <taxon>Pentapetalae</taxon>
        <taxon>rosids</taxon>
        <taxon>Vitales</taxon>
        <taxon>Vitaceae</taxon>
        <taxon>Viteae</taxon>
        <taxon>Vitis</taxon>
    </lineage>
</organism>
<keyword evidence="3" id="KW-1185">Reference proteome</keyword>
<dbReference type="SUPFAM" id="SSF56672">
    <property type="entry name" value="DNA/RNA polymerases"/>
    <property type="match status" value="1"/>
</dbReference>